<protein>
    <submittedName>
        <fullName evidence="3">Uncharacterized protein</fullName>
    </submittedName>
</protein>
<dbReference type="EMBL" id="JADNYJ010000061">
    <property type="protein sequence ID" value="KAF8895709.1"/>
    <property type="molecule type" value="Genomic_DNA"/>
</dbReference>
<evidence type="ECO:0000313" key="3">
    <source>
        <dbReference type="EMBL" id="KAF8895709.1"/>
    </source>
</evidence>
<feature type="chain" id="PRO_5040312341" evidence="2">
    <location>
        <begin position="21"/>
        <end position="248"/>
    </location>
</feature>
<feature type="signal peptide" evidence="2">
    <location>
        <begin position="1"/>
        <end position="20"/>
    </location>
</feature>
<keyword evidence="1" id="KW-0472">Membrane</keyword>
<evidence type="ECO:0000313" key="4">
    <source>
        <dbReference type="Proteomes" id="UP000724874"/>
    </source>
</evidence>
<feature type="transmembrane region" description="Helical" evidence="1">
    <location>
        <begin position="37"/>
        <end position="56"/>
    </location>
</feature>
<name>A0A9P5NII2_GYMJU</name>
<dbReference type="AlphaFoldDB" id="A0A9P5NII2"/>
<accession>A0A9P5NII2</accession>
<gene>
    <name evidence="3" type="ORF">CPB84DRAFT_1782260</name>
</gene>
<feature type="transmembrane region" description="Helical" evidence="1">
    <location>
        <begin position="108"/>
        <end position="130"/>
    </location>
</feature>
<keyword evidence="1" id="KW-0812">Transmembrane</keyword>
<evidence type="ECO:0000256" key="1">
    <source>
        <dbReference type="SAM" id="Phobius"/>
    </source>
</evidence>
<evidence type="ECO:0000256" key="2">
    <source>
        <dbReference type="SAM" id="SignalP"/>
    </source>
</evidence>
<keyword evidence="2" id="KW-0732">Signal</keyword>
<feature type="transmembrane region" description="Helical" evidence="1">
    <location>
        <begin position="68"/>
        <end position="88"/>
    </location>
</feature>
<dbReference type="Proteomes" id="UP000724874">
    <property type="component" value="Unassembled WGS sequence"/>
</dbReference>
<organism evidence="3 4">
    <name type="scientific">Gymnopilus junonius</name>
    <name type="common">Spectacular rustgill mushroom</name>
    <name type="synonym">Gymnopilus spectabilis subsp. junonius</name>
    <dbReference type="NCBI Taxonomy" id="109634"/>
    <lineage>
        <taxon>Eukaryota</taxon>
        <taxon>Fungi</taxon>
        <taxon>Dikarya</taxon>
        <taxon>Basidiomycota</taxon>
        <taxon>Agaricomycotina</taxon>
        <taxon>Agaricomycetes</taxon>
        <taxon>Agaricomycetidae</taxon>
        <taxon>Agaricales</taxon>
        <taxon>Agaricineae</taxon>
        <taxon>Hymenogastraceae</taxon>
        <taxon>Gymnopilus</taxon>
    </lineage>
</organism>
<reference evidence="3" key="1">
    <citation type="submission" date="2020-11" db="EMBL/GenBank/DDBJ databases">
        <authorList>
            <consortium name="DOE Joint Genome Institute"/>
            <person name="Ahrendt S."/>
            <person name="Riley R."/>
            <person name="Andreopoulos W."/>
            <person name="LaButti K."/>
            <person name="Pangilinan J."/>
            <person name="Ruiz-duenas F.J."/>
            <person name="Barrasa J.M."/>
            <person name="Sanchez-Garcia M."/>
            <person name="Camarero S."/>
            <person name="Miyauchi S."/>
            <person name="Serrano A."/>
            <person name="Linde D."/>
            <person name="Babiker R."/>
            <person name="Drula E."/>
            <person name="Ayuso-Fernandez I."/>
            <person name="Pacheco R."/>
            <person name="Padilla G."/>
            <person name="Ferreira P."/>
            <person name="Barriuso J."/>
            <person name="Kellner H."/>
            <person name="Castanera R."/>
            <person name="Alfaro M."/>
            <person name="Ramirez L."/>
            <person name="Pisabarro A.G."/>
            <person name="Kuo A."/>
            <person name="Tritt A."/>
            <person name="Lipzen A."/>
            <person name="He G."/>
            <person name="Yan M."/>
            <person name="Ng V."/>
            <person name="Cullen D."/>
            <person name="Martin F."/>
            <person name="Rosso M.-N."/>
            <person name="Henrissat B."/>
            <person name="Hibbett D."/>
            <person name="Martinez A.T."/>
            <person name="Grigoriev I.V."/>
        </authorList>
    </citation>
    <scope>NUCLEOTIDE SEQUENCE</scope>
    <source>
        <strain evidence="3">AH 44721</strain>
    </source>
</reference>
<dbReference type="OrthoDB" id="2998233at2759"/>
<proteinExistence type="predicted"/>
<comment type="caution">
    <text evidence="3">The sequence shown here is derived from an EMBL/GenBank/DDBJ whole genome shotgun (WGS) entry which is preliminary data.</text>
</comment>
<keyword evidence="4" id="KW-1185">Reference proteome</keyword>
<keyword evidence="1" id="KW-1133">Transmembrane helix</keyword>
<sequence length="248" mass="26939">MRLSRAIICLSLFLTAGISATLGGTFARDIAPQRTAWWIVVVGLGSAIRSMWSIFSGSGLRPHSSRSVAAEALSLFMLFPFQTITPFIATDMTTNYESNASVLICMKIFAIGSAILHVAYTFILISLAVLTVPAFDADVWRRDIDSSPSPFPLAIIFAFFCPCIARLFPATRSLVTESVPLDPLRSLCLPTCDPDCHVHGRPKTAASDAGEGQPLPTNRRAQPVLPHMLIRIPNSAELQSAIHVELPF</sequence>